<dbReference type="GO" id="GO:0052689">
    <property type="term" value="F:carboxylic ester hydrolase activity"/>
    <property type="evidence" value="ECO:0007669"/>
    <property type="project" value="UniProtKB-KW"/>
</dbReference>
<evidence type="ECO:0000256" key="2">
    <source>
        <dbReference type="ARBA" id="ARBA00022729"/>
    </source>
</evidence>
<reference evidence="4 5" key="1">
    <citation type="journal article" date="2012" name="Proc. Natl. Acad. Sci. U.S.A.">
        <title>Comparative genomics of Ceriporiopsis subvermispora and Phanerochaete chrysosporium provide insight into selective ligninolysis.</title>
        <authorList>
            <person name="Fernandez-Fueyo E."/>
            <person name="Ruiz-Duenas F.J."/>
            <person name="Ferreira P."/>
            <person name="Floudas D."/>
            <person name="Hibbett D.S."/>
            <person name="Canessa P."/>
            <person name="Larrondo L.F."/>
            <person name="James T.Y."/>
            <person name="Seelenfreund D."/>
            <person name="Lobos S."/>
            <person name="Polanco R."/>
            <person name="Tello M."/>
            <person name="Honda Y."/>
            <person name="Watanabe T."/>
            <person name="Watanabe T."/>
            <person name="Ryu J.S."/>
            <person name="Kubicek C.P."/>
            <person name="Schmoll M."/>
            <person name="Gaskell J."/>
            <person name="Hammel K.E."/>
            <person name="St John F.J."/>
            <person name="Vanden Wymelenberg A."/>
            <person name="Sabat G."/>
            <person name="Splinter BonDurant S."/>
            <person name="Syed K."/>
            <person name="Yadav J.S."/>
            <person name="Doddapaneni H."/>
            <person name="Subramanian V."/>
            <person name="Lavin J.L."/>
            <person name="Oguiza J.A."/>
            <person name="Perez G."/>
            <person name="Pisabarro A.G."/>
            <person name="Ramirez L."/>
            <person name="Santoyo F."/>
            <person name="Master E."/>
            <person name="Coutinho P.M."/>
            <person name="Henrissat B."/>
            <person name="Lombard V."/>
            <person name="Magnuson J.K."/>
            <person name="Kuees U."/>
            <person name="Hori C."/>
            <person name="Igarashi K."/>
            <person name="Samejima M."/>
            <person name="Held B.W."/>
            <person name="Barry K.W."/>
            <person name="LaButti K.M."/>
            <person name="Lapidus A."/>
            <person name="Lindquist E.A."/>
            <person name="Lucas S.M."/>
            <person name="Riley R."/>
            <person name="Salamov A.A."/>
            <person name="Hoffmeister D."/>
            <person name="Schwenk D."/>
            <person name="Hadar Y."/>
            <person name="Yarden O."/>
            <person name="de Vries R.P."/>
            <person name="Wiebenga A."/>
            <person name="Stenlid J."/>
            <person name="Eastwood D."/>
            <person name="Grigoriev I.V."/>
            <person name="Berka R.M."/>
            <person name="Blanchette R.A."/>
            <person name="Kersten P."/>
            <person name="Martinez A.T."/>
            <person name="Vicuna R."/>
            <person name="Cullen D."/>
        </authorList>
    </citation>
    <scope>NUCLEOTIDE SEQUENCE [LARGE SCALE GENOMIC DNA]</scope>
    <source>
        <strain evidence="4 5">B</strain>
    </source>
</reference>
<keyword evidence="5" id="KW-1185">Reference proteome</keyword>
<dbReference type="AlphaFoldDB" id="M2QYI5"/>
<dbReference type="OrthoDB" id="2425929at2759"/>
<dbReference type="Proteomes" id="UP000016930">
    <property type="component" value="Unassembled WGS sequence"/>
</dbReference>
<evidence type="ECO:0000256" key="1">
    <source>
        <dbReference type="ARBA" id="ARBA00022487"/>
    </source>
</evidence>
<evidence type="ECO:0000256" key="3">
    <source>
        <dbReference type="ARBA" id="ARBA00022801"/>
    </source>
</evidence>
<dbReference type="Pfam" id="PF10503">
    <property type="entry name" value="Esterase_PHB"/>
    <property type="match status" value="1"/>
</dbReference>
<dbReference type="SUPFAM" id="SSF53474">
    <property type="entry name" value="alpha/beta-Hydrolases"/>
    <property type="match status" value="2"/>
</dbReference>
<keyword evidence="2" id="KW-0732">Signal</keyword>
<dbReference type="InterPro" id="IPR010126">
    <property type="entry name" value="Esterase_phb"/>
</dbReference>
<name>M2QYI5_CERS8</name>
<organism evidence="4 5">
    <name type="scientific">Ceriporiopsis subvermispora (strain B)</name>
    <name type="common">White-rot fungus</name>
    <name type="synonym">Gelatoporia subvermispora</name>
    <dbReference type="NCBI Taxonomy" id="914234"/>
    <lineage>
        <taxon>Eukaryota</taxon>
        <taxon>Fungi</taxon>
        <taxon>Dikarya</taxon>
        <taxon>Basidiomycota</taxon>
        <taxon>Agaricomycotina</taxon>
        <taxon>Agaricomycetes</taxon>
        <taxon>Polyporales</taxon>
        <taxon>Gelatoporiaceae</taxon>
        <taxon>Gelatoporia</taxon>
    </lineage>
</organism>
<dbReference type="GO" id="GO:0005576">
    <property type="term" value="C:extracellular region"/>
    <property type="evidence" value="ECO:0007669"/>
    <property type="project" value="InterPro"/>
</dbReference>
<sequence>MLTEITNFGDNPSNISMFVYRPQVVAPNPPLVVASHFCRGDAPAFFNVTKWAPLSETYGYVVLFPSSPWPDGCWDVSSNATLMHNGGGDSLGIASAARYALANWGVDPTRVFAAGVSSGGMMTTVLAGAYPDIFSAASAVGGVPFGCNAVPDGPPDSLNLTCLAGNISLSGNEWAQKVLNAFPGFSGEYPRMQLWHGTNDVAVSVNNLFEEVKQWADIFGYSTTPISNMTEPDLPDNYFNATFGPRLEAILAVGAPHLIPVFDMLELEFFGIAS</sequence>
<dbReference type="PANTHER" id="PTHR43037">
    <property type="entry name" value="UNNAMED PRODUCT-RELATED"/>
    <property type="match status" value="1"/>
</dbReference>
<dbReference type="STRING" id="914234.M2QYI5"/>
<accession>M2QYI5</accession>
<evidence type="ECO:0000313" key="5">
    <source>
        <dbReference type="Proteomes" id="UP000016930"/>
    </source>
</evidence>
<dbReference type="PANTHER" id="PTHR43037:SF5">
    <property type="entry name" value="FERULOYL ESTERASE"/>
    <property type="match status" value="1"/>
</dbReference>
<keyword evidence="1" id="KW-0719">Serine esterase</keyword>
<dbReference type="HOGENOM" id="CLU_027551_1_1_1"/>
<dbReference type="InterPro" id="IPR029058">
    <property type="entry name" value="AB_hydrolase_fold"/>
</dbReference>
<keyword evidence="3" id="KW-0378">Hydrolase</keyword>
<dbReference type="InterPro" id="IPR050955">
    <property type="entry name" value="Plant_Biomass_Hydrol_Est"/>
</dbReference>
<gene>
    <name evidence="4" type="ORF">CERSUDRAFT_100831</name>
</gene>
<proteinExistence type="predicted"/>
<dbReference type="Gene3D" id="3.40.50.1820">
    <property type="entry name" value="alpha/beta hydrolase"/>
    <property type="match status" value="1"/>
</dbReference>
<protein>
    <submittedName>
        <fullName evidence="4">Carbohydrate esterase family 1 protein</fullName>
    </submittedName>
</protein>
<dbReference type="EMBL" id="KB445827">
    <property type="protein sequence ID" value="EMD30972.1"/>
    <property type="molecule type" value="Genomic_DNA"/>
</dbReference>
<evidence type="ECO:0000313" key="4">
    <source>
        <dbReference type="EMBL" id="EMD30972.1"/>
    </source>
</evidence>